<dbReference type="OrthoDB" id="10378610at2759"/>
<dbReference type="EMBL" id="JXTB01000149">
    <property type="protein sequence ID" value="PON58443.1"/>
    <property type="molecule type" value="Genomic_DNA"/>
</dbReference>
<dbReference type="AlphaFoldDB" id="A0A2P5CBK5"/>
<dbReference type="Proteomes" id="UP000237105">
    <property type="component" value="Unassembled WGS sequence"/>
</dbReference>
<sequence>VEVNGGDEDKYGGVVQDYPLVENLCIYESFRSPKKKRRRVVVVWYCYNSN</sequence>
<feature type="non-terminal residue" evidence="1">
    <location>
        <position position="1"/>
    </location>
</feature>
<reference evidence="2" key="1">
    <citation type="submission" date="2016-06" db="EMBL/GenBank/DDBJ databases">
        <title>Parallel loss of symbiosis genes in relatives of nitrogen-fixing non-legume Parasponia.</title>
        <authorList>
            <person name="Van Velzen R."/>
            <person name="Holmer R."/>
            <person name="Bu F."/>
            <person name="Rutten L."/>
            <person name="Van Zeijl A."/>
            <person name="Liu W."/>
            <person name="Santuari L."/>
            <person name="Cao Q."/>
            <person name="Sharma T."/>
            <person name="Shen D."/>
            <person name="Roswanjaya Y."/>
            <person name="Wardhani T."/>
            <person name="Kalhor M.S."/>
            <person name="Jansen J."/>
            <person name="Van den Hoogen J."/>
            <person name="Gungor B."/>
            <person name="Hartog M."/>
            <person name="Hontelez J."/>
            <person name="Verver J."/>
            <person name="Yang W.-C."/>
            <person name="Schijlen E."/>
            <person name="Repin R."/>
            <person name="Schilthuizen M."/>
            <person name="Schranz E."/>
            <person name="Heidstra R."/>
            <person name="Miyata K."/>
            <person name="Fedorova E."/>
            <person name="Kohlen W."/>
            <person name="Bisseling T."/>
            <person name="Smit S."/>
            <person name="Geurts R."/>
        </authorList>
    </citation>
    <scope>NUCLEOTIDE SEQUENCE [LARGE SCALE GENOMIC DNA]</scope>
    <source>
        <strain evidence="2">cv. WU1-14</strain>
    </source>
</reference>
<name>A0A2P5CBK5_PARAD</name>
<gene>
    <name evidence="1" type="ORF">PanWU01x14_166550</name>
</gene>
<evidence type="ECO:0000313" key="1">
    <source>
        <dbReference type="EMBL" id="PON58443.1"/>
    </source>
</evidence>
<proteinExistence type="predicted"/>
<protein>
    <submittedName>
        <fullName evidence="1">Uncharacterized protein</fullName>
    </submittedName>
</protein>
<accession>A0A2P5CBK5</accession>
<keyword evidence="2" id="KW-1185">Reference proteome</keyword>
<evidence type="ECO:0000313" key="2">
    <source>
        <dbReference type="Proteomes" id="UP000237105"/>
    </source>
</evidence>
<organism evidence="1 2">
    <name type="scientific">Parasponia andersonii</name>
    <name type="common">Sponia andersonii</name>
    <dbReference type="NCBI Taxonomy" id="3476"/>
    <lineage>
        <taxon>Eukaryota</taxon>
        <taxon>Viridiplantae</taxon>
        <taxon>Streptophyta</taxon>
        <taxon>Embryophyta</taxon>
        <taxon>Tracheophyta</taxon>
        <taxon>Spermatophyta</taxon>
        <taxon>Magnoliopsida</taxon>
        <taxon>eudicotyledons</taxon>
        <taxon>Gunneridae</taxon>
        <taxon>Pentapetalae</taxon>
        <taxon>rosids</taxon>
        <taxon>fabids</taxon>
        <taxon>Rosales</taxon>
        <taxon>Cannabaceae</taxon>
        <taxon>Parasponia</taxon>
    </lineage>
</organism>
<comment type="caution">
    <text evidence="1">The sequence shown here is derived from an EMBL/GenBank/DDBJ whole genome shotgun (WGS) entry which is preliminary data.</text>
</comment>